<keyword evidence="2" id="KW-1185">Reference proteome</keyword>
<protein>
    <submittedName>
        <fullName evidence="1">Uncharacterized protein</fullName>
    </submittedName>
</protein>
<dbReference type="AlphaFoldDB" id="A0A4Y2GNV7"/>
<evidence type="ECO:0000313" key="1">
    <source>
        <dbReference type="EMBL" id="GBM55592.1"/>
    </source>
</evidence>
<dbReference type="OrthoDB" id="6436482at2759"/>
<accession>A0A4Y2GNV7</accession>
<proteinExistence type="predicted"/>
<name>A0A4Y2GNV7_ARAVE</name>
<evidence type="ECO:0000313" key="2">
    <source>
        <dbReference type="Proteomes" id="UP000499080"/>
    </source>
</evidence>
<reference evidence="1 2" key="1">
    <citation type="journal article" date="2019" name="Sci. Rep.">
        <title>Orb-weaving spider Araneus ventricosus genome elucidates the spidroin gene catalogue.</title>
        <authorList>
            <person name="Kono N."/>
            <person name="Nakamura H."/>
            <person name="Ohtoshi R."/>
            <person name="Moran D.A.P."/>
            <person name="Shinohara A."/>
            <person name="Yoshida Y."/>
            <person name="Fujiwara M."/>
            <person name="Mori M."/>
            <person name="Tomita M."/>
            <person name="Arakawa K."/>
        </authorList>
    </citation>
    <scope>NUCLEOTIDE SEQUENCE [LARGE SCALE GENOMIC DNA]</scope>
</reference>
<gene>
    <name evidence="1" type="ORF">AVEN_74546_1</name>
</gene>
<sequence>MNPDLGDKTKLPENVEIMILSVRGAKISRAFVKSVSSHLVGKQRRDEIQRTESPHLARVKLNDSSCNSSRTETGIPVAITATTLPKEEPTITEEGTLSHCTHVQDPLNYPAASHPRSRGAHRKAPLFTDATMDVACQNDFQENVFEMDIPKQPYHPFEGLMKCKDNQVITGIDLCFEGELKYVAIECNTINQYKFELEGKIEASGNSETDPANANCPQKKALVSLKLSKNDNGKISVEIGCDKIVRK</sequence>
<dbReference type="Proteomes" id="UP000499080">
    <property type="component" value="Unassembled WGS sequence"/>
</dbReference>
<dbReference type="EMBL" id="BGPR01001507">
    <property type="protein sequence ID" value="GBM55592.1"/>
    <property type="molecule type" value="Genomic_DNA"/>
</dbReference>
<comment type="caution">
    <text evidence="1">The sequence shown here is derived from an EMBL/GenBank/DDBJ whole genome shotgun (WGS) entry which is preliminary data.</text>
</comment>
<organism evidence="1 2">
    <name type="scientific">Araneus ventricosus</name>
    <name type="common">Orbweaver spider</name>
    <name type="synonym">Epeira ventricosa</name>
    <dbReference type="NCBI Taxonomy" id="182803"/>
    <lineage>
        <taxon>Eukaryota</taxon>
        <taxon>Metazoa</taxon>
        <taxon>Ecdysozoa</taxon>
        <taxon>Arthropoda</taxon>
        <taxon>Chelicerata</taxon>
        <taxon>Arachnida</taxon>
        <taxon>Araneae</taxon>
        <taxon>Araneomorphae</taxon>
        <taxon>Entelegynae</taxon>
        <taxon>Araneoidea</taxon>
        <taxon>Araneidae</taxon>
        <taxon>Araneus</taxon>
    </lineage>
</organism>